<feature type="compositionally biased region" description="Basic and acidic residues" evidence="1">
    <location>
        <begin position="47"/>
        <end position="56"/>
    </location>
</feature>
<protein>
    <submittedName>
        <fullName evidence="3">Uncharacterized protein</fullName>
    </submittedName>
</protein>
<keyword evidence="2" id="KW-1133">Transmembrane helix</keyword>
<reference evidence="3" key="1">
    <citation type="submission" date="2022-03" db="EMBL/GenBank/DDBJ databases">
        <authorList>
            <person name="Santos J.D.N."/>
            <person name="Kallscheuer N."/>
            <person name="Jogler C."/>
            <person name="Lage O.M."/>
        </authorList>
    </citation>
    <scope>NUCLEOTIDE SEQUENCE</scope>
    <source>
        <strain evidence="3">M600PL45_2</strain>
    </source>
</reference>
<gene>
    <name evidence="3" type="ORF">MMA15_07415</name>
</gene>
<dbReference type="EMBL" id="JAKWJU010000002">
    <property type="protein sequence ID" value="MCH6160253.1"/>
    <property type="molecule type" value="Genomic_DNA"/>
</dbReference>
<evidence type="ECO:0000313" key="4">
    <source>
        <dbReference type="Proteomes" id="UP001166784"/>
    </source>
</evidence>
<accession>A0ABS9SVM6</accession>
<feature type="region of interest" description="Disordered" evidence="1">
    <location>
        <begin position="1"/>
        <end position="23"/>
    </location>
</feature>
<dbReference type="Proteomes" id="UP001166784">
    <property type="component" value="Unassembled WGS sequence"/>
</dbReference>
<keyword evidence="4" id="KW-1185">Reference proteome</keyword>
<feature type="transmembrane region" description="Helical" evidence="2">
    <location>
        <begin position="89"/>
        <end position="108"/>
    </location>
</feature>
<name>A0ABS9SVM6_9ACTN</name>
<evidence type="ECO:0000256" key="1">
    <source>
        <dbReference type="SAM" id="MobiDB-lite"/>
    </source>
</evidence>
<feature type="region of interest" description="Disordered" evidence="1">
    <location>
        <begin position="348"/>
        <end position="385"/>
    </location>
</feature>
<keyword evidence="2" id="KW-0812">Transmembrane</keyword>
<evidence type="ECO:0000256" key="2">
    <source>
        <dbReference type="SAM" id="Phobius"/>
    </source>
</evidence>
<proteinExistence type="predicted"/>
<feature type="compositionally biased region" description="Polar residues" evidence="1">
    <location>
        <begin position="364"/>
        <end position="379"/>
    </location>
</feature>
<comment type="caution">
    <text evidence="3">The sequence shown here is derived from an EMBL/GenBank/DDBJ whole genome shotgun (WGS) entry which is preliminary data.</text>
</comment>
<keyword evidence="2" id="KW-0472">Membrane</keyword>
<dbReference type="RefSeq" id="WP_241058307.1">
    <property type="nucleotide sequence ID" value="NZ_JAKWJU010000002.1"/>
</dbReference>
<organism evidence="3 4">
    <name type="scientific">Streptomyces marispadix</name>
    <dbReference type="NCBI Taxonomy" id="2922868"/>
    <lineage>
        <taxon>Bacteria</taxon>
        <taxon>Bacillati</taxon>
        <taxon>Actinomycetota</taxon>
        <taxon>Actinomycetes</taxon>
        <taxon>Kitasatosporales</taxon>
        <taxon>Streptomycetaceae</taxon>
        <taxon>Streptomyces</taxon>
    </lineage>
</organism>
<reference evidence="3" key="2">
    <citation type="journal article" date="2023" name="Int. J. Syst. Evol. Microbiol.">
        <title>Streptomyces marispadix sp. nov., isolated from marine beach sediment of the Northern Coast of Portugal.</title>
        <authorList>
            <person name="dos Santos J.D.N."/>
            <person name="Vitorino I.R."/>
            <person name="Kallscheuer N."/>
            <person name="Srivastava A."/>
            <person name="Krautwurst S."/>
            <person name="Marz M."/>
            <person name="Jogler C."/>
            <person name="Lobo Da Cunha A."/>
            <person name="Catita J."/>
            <person name="Goncalves H."/>
            <person name="Gonzalez I."/>
            <person name="Reyes F."/>
            <person name="Lage O.M."/>
        </authorList>
    </citation>
    <scope>NUCLEOTIDE SEQUENCE</scope>
    <source>
        <strain evidence="3">M600PL45_2</strain>
    </source>
</reference>
<evidence type="ECO:0000313" key="3">
    <source>
        <dbReference type="EMBL" id="MCH6160253.1"/>
    </source>
</evidence>
<feature type="region of interest" description="Disordered" evidence="1">
    <location>
        <begin position="47"/>
        <end position="77"/>
    </location>
</feature>
<sequence>MAGRGNPPEGTPDDASGGDEEYRDDYRSVVFDESFIKAARLQEYSARERMEDEGHAAVRNRAYPLAGESADSEPHVHYGRDSITASRQGIVLVLLIVLAFGTAIYMGIRNPYQAPADPPAEPMRNALLPLAPRDEVPGATPADLFKHSPAAQFRAGADGVTLPPARRTRHFSESQVLSSLTAAKEYIVASSLDPSVLSGNAVRDVRIMLDPAQHEQFDQSMDHPRNDGRHSATGWMVRFDPSKTTLADPRIRVNGTMTVQESGADALEVVADHVFVYAVRATEDGDGEKAKEKSSLFTVRREVRFQVDREDLRRQQLSVQQVSMRAGPLPCSADMSDALAPLLAGEKAKDDGAAGTDPYARGRSSASLCGVLSTSSQPSPAAKDD</sequence>